<reference evidence="2 3" key="1">
    <citation type="journal article" date="2022" name="Allergy">
        <title>Genome assembly and annotation of Periplaneta americana reveal a comprehensive cockroach allergen profile.</title>
        <authorList>
            <person name="Wang L."/>
            <person name="Xiong Q."/>
            <person name="Saelim N."/>
            <person name="Wang L."/>
            <person name="Nong W."/>
            <person name="Wan A.T."/>
            <person name="Shi M."/>
            <person name="Liu X."/>
            <person name="Cao Q."/>
            <person name="Hui J.H.L."/>
            <person name="Sookrung N."/>
            <person name="Leung T.F."/>
            <person name="Tungtrongchitr A."/>
            <person name="Tsui S.K.W."/>
        </authorList>
    </citation>
    <scope>NUCLEOTIDE SEQUENCE [LARGE SCALE GENOMIC DNA]</scope>
    <source>
        <strain evidence="2">PWHHKU_190912</strain>
    </source>
</reference>
<evidence type="ECO:0000313" key="2">
    <source>
        <dbReference type="EMBL" id="KAJ4444405.1"/>
    </source>
</evidence>
<gene>
    <name evidence="2" type="ORF">ANN_06197</name>
</gene>
<sequence length="118" mass="13008">MAGLYYPDRFWNGFRKEEERGKTKENLDGRYKKWDEGERLGRTGLGGKRRMEEEDKNLNTLDTGRCSGGGAGGGADNVADVRLRSEFARFVSPITSMVDVEDVTAGGVSRPLPPLPAI</sequence>
<organism evidence="2 3">
    <name type="scientific">Periplaneta americana</name>
    <name type="common">American cockroach</name>
    <name type="synonym">Blatta americana</name>
    <dbReference type="NCBI Taxonomy" id="6978"/>
    <lineage>
        <taxon>Eukaryota</taxon>
        <taxon>Metazoa</taxon>
        <taxon>Ecdysozoa</taxon>
        <taxon>Arthropoda</taxon>
        <taxon>Hexapoda</taxon>
        <taxon>Insecta</taxon>
        <taxon>Pterygota</taxon>
        <taxon>Neoptera</taxon>
        <taxon>Polyneoptera</taxon>
        <taxon>Dictyoptera</taxon>
        <taxon>Blattodea</taxon>
        <taxon>Blattoidea</taxon>
        <taxon>Blattidae</taxon>
        <taxon>Blattinae</taxon>
        <taxon>Periplaneta</taxon>
    </lineage>
</organism>
<dbReference type="Proteomes" id="UP001148838">
    <property type="component" value="Unassembled WGS sequence"/>
</dbReference>
<keyword evidence="3" id="KW-1185">Reference proteome</keyword>
<accession>A0ABQ8TFC5</accession>
<protein>
    <submittedName>
        <fullName evidence="2">Uncharacterized protein</fullName>
    </submittedName>
</protein>
<evidence type="ECO:0000313" key="3">
    <source>
        <dbReference type="Proteomes" id="UP001148838"/>
    </source>
</evidence>
<name>A0ABQ8TFC5_PERAM</name>
<dbReference type="EMBL" id="JAJSOF020000011">
    <property type="protein sequence ID" value="KAJ4444405.1"/>
    <property type="molecule type" value="Genomic_DNA"/>
</dbReference>
<evidence type="ECO:0000256" key="1">
    <source>
        <dbReference type="SAM" id="MobiDB-lite"/>
    </source>
</evidence>
<feature type="region of interest" description="Disordered" evidence="1">
    <location>
        <begin position="38"/>
        <end position="74"/>
    </location>
</feature>
<comment type="caution">
    <text evidence="2">The sequence shown here is derived from an EMBL/GenBank/DDBJ whole genome shotgun (WGS) entry which is preliminary data.</text>
</comment>
<proteinExistence type="predicted"/>